<dbReference type="InterPro" id="IPR000719">
    <property type="entry name" value="Prot_kinase_dom"/>
</dbReference>
<feature type="repeat" description="WD" evidence="3">
    <location>
        <begin position="514"/>
        <end position="555"/>
    </location>
</feature>
<dbReference type="EC" id="2.7.11.1" evidence="5"/>
<sequence>MLIQERYRLLKQIGKGGFCKTFLAVDEGQFPPIPCVVQQFSPQNTTLTVFEQKAQCLKELGKHPQIPALIAYFQDDEYFYLVQEFIEGINLAQIVEEEGAFNESQIWQLLADILPVITFISDACGGLRLRNLIHRDIKPENIIRRFPQKNKEGNLVLVDFSTAKVFTDIDLLIAEHSIGSPEYAAPEQTKGKAVFASDLYSLGVTCIYLLTQISPFDLFDVANDCWVWQQYLTSRISEHLAQILDRLLQNSVSQRFQSADEVMKAMGIESKIQNFKFKISSSSWQCLHTITENSITLSSVNALSISSDNNTLASGDDKIIRLWDLNTKKLLTSLEAHSQSVTSVAFSPDGKTLATASDDKTIKLWNLNTFHEIVTLCGHSHAVKSIAFSPDGQILASGSWDKKVILWDINTNTEIYTLTKHQLQVSSVAFSPQGKLLATASFDRTIHLWQLTTQKSEGQFQNHPCCTLLGSLLGHTRAVLTIAFSPDGKILATGSDDNTIKLWEVSTGQLITTLSGHSWSVVAIAFTADGETVISASWDKTVKLWRVSTAEELATLFGHVDSVSAVAVSQVAQLIASGSKDKTIKLWQLVEQQES</sequence>
<dbReference type="CDD" id="cd14014">
    <property type="entry name" value="STKc_PknB_like"/>
    <property type="match status" value="1"/>
</dbReference>
<proteinExistence type="predicted"/>
<dbReference type="PANTHER" id="PTHR44129">
    <property type="entry name" value="WD REPEAT-CONTAINING PROTEIN POP1"/>
    <property type="match status" value="1"/>
</dbReference>
<feature type="domain" description="Protein kinase" evidence="4">
    <location>
        <begin position="7"/>
        <end position="272"/>
    </location>
</feature>
<feature type="repeat" description="WD" evidence="3">
    <location>
        <begin position="418"/>
        <end position="459"/>
    </location>
</feature>
<protein>
    <submittedName>
        <fullName evidence="5">Serine/threonine-protein kinase</fullName>
        <ecNumber evidence="5">2.7.11.1</ecNumber>
    </submittedName>
</protein>
<organism evidence="5 6">
    <name type="scientific">Halotia branconii CENA392</name>
    <dbReference type="NCBI Taxonomy" id="1539056"/>
    <lineage>
        <taxon>Bacteria</taxon>
        <taxon>Bacillati</taxon>
        <taxon>Cyanobacteriota</taxon>
        <taxon>Cyanophyceae</taxon>
        <taxon>Nostocales</taxon>
        <taxon>Nodulariaceae</taxon>
        <taxon>Halotia</taxon>
    </lineage>
</organism>
<feature type="repeat" description="WD" evidence="3">
    <location>
        <begin position="376"/>
        <end position="417"/>
    </location>
</feature>
<keyword evidence="5" id="KW-0418">Kinase</keyword>
<dbReference type="PROSITE" id="PS00678">
    <property type="entry name" value="WD_REPEATS_1"/>
    <property type="match status" value="3"/>
</dbReference>
<keyword evidence="2" id="KW-0677">Repeat</keyword>
<dbReference type="AlphaFoldDB" id="A0AAJ6NTM7"/>
<evidence type="ECO:0000256" key="3">
    <source>
        <dbReference type="PROSITE-ProRule" id="PRU00221"/>
    </source>
</evidence>
<keyword evidence="6" id="KW-1185">Reference proteome</keyword>
<dbReference type="GO" id="GO:0005524">
    <property type="term" value="F:ATP binding"/>
    <property type="evidence" value="ECO:0007669"/>
    <property type="project" value="InterPro"/>
</dbReference>
<dbReference type="PROSITE" id="PS50082">
    <property type="entry name" value="WD_REPEATS_2"/>
    <property type="match status" value="7"/>
</dbReference>
<dbReference type="Pfam" id="PF00400">
    <property type="entry name" value="WD40"/>
    <property type="match status" value="3"/>
</dbReference>
<feature type="repeat" description="WD" evidence="3">
    <location>
        <begin position="334"/>
        <end position="375"/>
    </location>
</feature>
<keyword evidence="1 3" id="KW-0853">WD repeat</keyword>
<dbReference type="KEGG" id="hbq:QI031_02530"/>
<dbReference type="PRINTS" id="PR00320">
    <property type="entry name" value="GPROTEINBRPT"/>
</dbReference>
<dbReference type="GO" id="GO:0004674">
    <property type="term" value="F:protein serine/threonine kinase activity"/>
    <property type="evidence" value="ECO:0007669"/>
    <property type="project" value="UniProtKB-EC"/>
</dbReference>
<dbReference type="InterPro" id="IPR019775">
    <property type="entry name" value="WD40_repeat_CS"/>
</dbReference>
<dbReference type="InterPro" id="IPR050349">
    <property type="entry name" value="WD_LIS1/nudF_dynein_reg"/>
</dbReference>
<dbReference type="Gene3D" id="2.130.10.10">
    <property type="entry name" value="YVTN repeat-like/Quinoprotein amine dehydrogenase"/>
    <property type="match status" value="3"/>
</dbReference>
<dbReference type="InterPro" id="IPR011009">
    <property type="entry name" value="Kinase-like_dom_sf"/>
</dbReference>
<dbReference type="Gene3D" id="3.30.200.20">
    <property type="entry name" value="Phosphorylase Kinase, domain 1"/>
    <property type="match status" value="1"/>
</dbReference>
<dbReference type="EMBL" id="CP124543">
    <property type="protein sequence ID" value="WGV26407.1"/>
    <property type="molecule type" value="Genomic_DNA"/>
</dbReference>
<evidence type="ECO:0000256" key="2">
    <source>
        <dbReference type="ARBA" id="ARBA00022737"/>
    </source>
</evidence>
<dbReference type="CDD" id="cd00200">
    <property type="entry name" value="WD40"/>
    <property type="match status" value="1"/>
</dbReference>
<evidence type="ECO:0000259" key="4">
    <source>
        <dbReference type="PROSITE" id="PS50011"/>
    </source>
</evidence>
<dbReference type="RefSeq" id="WP_281483659.1">
    <property type="nucleotide sequence ID" value="NZ_CP124543.1"/>
</dbReference>
<dbReference type="InterPro" id="IPR001680">
    <property type="entry name" value="WD40_rpt"/>
</dbReference>
<feature type="repeat" description="WD" evidence="3">
    <location>
        <begin position="298"/>
        <end position="333"/>
    </location>
</feature>
<feature type="repeat" description="WD" evidence="3">
    <location>
        <begin position="472"/>
        <end position="513"/>
    </location>
</feature>
<dbReference type="InterPro" id="IPR015943">
    <property type="entry name" value="WD40/YVTN_repeat-like_dom_sf"/>
</dbReference>
<dbReference type="Gene3D" id="1.10.510.10">
    <property type="entry name" value="Transferase(Phosphotransferase) domain 1"/>
    <property type="match status" value="1"/>
</dbReference>
<dbReference type="InterPro" id="IPR055442">
    <property type="entry name" value="Beta-prop_EML-like_2nd"/>
</dbReference>
<dbReference type="SUPFAM" id="SSF50978">
    <property type="entry name" value="WD40 repeat-like"/>
    <property type="match status" value="1"/>
</dbReference>
<dbReference type="SMART" id="SM00320">
    <property type="entry name" value="WD40"/>
    <property type="match status" value="7"/>
</dbReference>
<dbReference type="Pfam" id="PF00069">
    <property type="entry name" value="Pkinase"/>
    <property type="match status" value="1"/>
</dbReference>
<dbReference type="SMART" id="SM00220">
    <property type="entry name" value="S_TKc"/>
    <property type="match status" value="1"/>
</dbReference>
<accession>A0AAJ6NTM7</accession>
<dbReference type="Proteomes" id="UP001223520">
    <property type="component" value="Chromosome"/>
</dbReference>
<dbReference type="SUPFAM" id="SSF56112">
    <property type="entry name" value="Protein kinase-like (PK-like)"/>
    <property type="match status" value="1"/>
</dbReference>
<dbReference type="PROSITE" id="PS50011">
    <property type="entry name" value="PROTEIN_KINASE_DOM"/>
    <property type="match status" value="1"/>
</dbReference>
<name>A0AAJ6NTM7_9CYAN</name>
<evidence type="ECO:0000313" key="5">
    <source>
        <dbReference type="EMBL" id="WGV26407.1"/>
    </source>
</evidence>
<gene>
    <name evidence="5" type="ORF">QI031_02530</name>
</gene>
<keyword evidence="5" id="KW-0808">Transferase</keyword>
<evidence type="ECO:0000256" key="1">
    <source>
        <dbReference type="ARBA" id="ARBA00022574"/>
    </source>
</evidence>
<dbReference type="PROSITE" id="PS50294">
    <property type="entry name" value="WD_REPEATS_REGION"/>
    <property type="match status" value="6"/>
</dbReference>
<feature type="repeat" description="WD" evidence="3">
    <location>
        <begin position="556"/>
        <end position="595"/>
    </location>
</feature>
<dbReference type="InterPro" id="IPR036322">
    <property type="entry name" value="WD40_repeat_dom_sf"/>
</dbReference>
<reference evidence="5 6" key="1">
    <citation type="journal article" date="2023" name="Limnol Oceanogr Lett">
        <title>Environmental adaptations by the intertidal Antarctic cyanobacterium Halotia branconii CENA392 as revealed using long-read genome sequencing.</title>
        <authorList>
            <person name="Dextro R.B."/>
            <person name="Delbaje E."/>
            <person name="Freitas P.N.N."/>
            <person name="Geraldes V."/>
            <person name="Pinto E."/>
            <person name="Long P.F."/>
            <person name="Fiore M.F."/>
        </authorList>
    </citation>
    <scope>NUCLEOTIDE SEQUENCE [LARGE SCALE GENOMIC DNA]</scope>
    <source>
        <strain evidence="5 6">CENA392</strain>
    </source>
</reference>
<dbReference type="InterPro" id="IPR020472">
    <property type="entry name" value="WD40_PAC1"/>
</dbReference>
<evidence type="ECO:0000313" key="6">
    <source>
        <dbReference type="Proteomes" id="UP001223520"/>
    </source>
</evidence>
<dbReference type="Pfam" id="PF23414">
    <property type="entry name" value="Beta-prop_EML_2"/>
    <property type="match status" value="1"/>
</dbReference>